<proteinExistence type="predicted"/>
<protein>
    <submittedName>
        <fullName evidence="1">Beta-N-acetylhexosaminidase</fullName>
    </submittedName>
</protein>
<dbReference type="AlphaFoldDB" id="A0A177GFA1"/>
<comment type="caution">
    <text evidence="1">The sequence shown here is derived from an EMBL/GenBank/DDBJ whole genome shotgun (WGS) entry which is preliminary data.</text>
</comment>
<evidence type="ECO:0000313" key="1">
    <source>
        <dbReference type="EMBL" id="OAG78115.1"/>
    </source>
</evidence>
<organism evidence="1 2">
    <name type="scientific">Acetobacter malorum</name>
    <dbReference type="NCBI Taxonomy" id="178901"/>
    <lineage>
        <taxon>Bacteria</taxon>
        <taxon>Pseudomonadati</taxon>
        <taxon>Pseudomonadota</taxon>
        <taxon>Alphaproteobacteria</taxon>
        <taxon>Acetobacterales</taxon>
        <taxon>Acetobacteraceae</taxon>
        <taxon>Acetobacter</taxon>
    </lineage>
</organism>
<dbReference type="EMBL" id="LVHD01000008">
    <property type="protein sequence ID" value="OAG78115.1"/>
    <property type="molecule type" value="Genomic_DNA"/>
</dbReference>
<gene>
    <name evidence="1" type="ORF">Amal_00732</name>
</gene>
<sequence length="140" mass="14892">MLVDQYVAGDHSVAPALKAQLQVWRDNDAAFQQVATVRGLSEAVPTSHNLAVMAGAGLNALNGHKKKLSSEDRKIFDQEETLINSSADVSGSFSGTSFPPGGLMIIAEPALQETCRSLTSVFRALLHGKARRHYTSAAGN</sequence>
<evidence type="ECO:0000313" key="2">
    <source>
        <dbReference type="Proteomes" id="UP000077349"/>
    </source>
</evidence>
<accession>A0A177GFA1</accession>
<dbReference type="PATRIC" id="fig|178901.16.peg.777"/>
<name>A0A177GFA1_9PROT</name>
<dbReference type="Proteomes" id="UP000077349">
    <property type="component" value="Unassembled WGS sequence"/>
</dbReference>
<reference evidence="1 2" key="1">
    <citation type="submission" date="2016-03" db="EMBL/GenBank/DDBJ databases">
        <title>Draft genome sequence of Acetobacter malorum CECT 7742, a strain isolated from strawberry vinegar.</title>
        <authorList>
            <person name="Sainz F."/>
            <person name="Mas A."/>
            <person name="Torija M.J."/>
        </authorList>
    </citation>
    <scope>NUCLEOTIDE SEQUENCE [LARGE SCALE GENOMIC DNA]</scope>
    <source>
        <strain evidence="1 2">CECT 7742</strain>
    </source>
</reference>